<dbReference type="SMART" id="SM00028">
    <property type="entry name" value="TPR"/>
    <property type="match status" value="2"/>
</dbReference>
<evidence type="ECO:0000256" key="2">
    <source>
        <dbReference type="SAM" id="MobiDB-lite"/>
    </source>
</evidence>
<feature type="repeat" description="TPR" evidence="1">
    <location>
        <begin position="628"/>
        <end position="661"/>
    </location>
</feature>
<dbReference type="Pfam" id="PF13181">
    <property type="entry name" value="TPR_8"/>
    <property type="match status" value="2"/>
</dbReference>
<proteinExistence type="predicted"/>
<dbReference type="InterPro" id="IPR011990">
    <property type="entry name" value="TPR-like_helical_dom_sf"/>
</dbReference>
<dbReference type="Gene3D" id="1.25.40.10">
    <property type="entry name" value="Tetratricopeptide repeat domain"/>
    <property type="match status" value="1"/>
</dbReference>
<keyword evidence="1" id="KW-0802">TPR repeat</keyword>
<dbReference type="AlphaFoldDB" id="A0A6A7N8C0"/>
<sequence length="691" mass="78585">MPSYKLLAGLLVCCAAHGAELPWDLSYQSALRDHPIAEREFMRIWPQQHPQRPIHQKLAEYAGEPIEASMLIEQPDGHAGDAIAQWFIKTRNTAQVCSFHPKRLNDECKKLDPVRVEAAIRDVLHMNDPWPPSGDGLVVEKDYFGPGKPLLLNYFGYISVYVDGVSSQRAIGGDEWGERIDKSRPAGPEAGRLQVAVAKAMEGAREAAPAAAVPAAAPSAPESEELKARNALIAEVQGYLDKGDYKSLEALRKRLLDPQQRTGSGVWKLAIFYNQLRWRPQATRDMAYWTRIENEAKAWEKQFPKSSAARIYHTYVLLARGTAFRGTANYKDVPKADIERMLVATREAMSIINTLEKPMLKERDPEFYKALLQVLPYTDHYSFLGVMNTVADARKEFPNYHETYFSAAFFSTEMWASAPDAVDDIARSAMSVRTGDSEAMYARVYWYMSQMAYDDKLFENSLADWSEMKTSFDALVDRYPDPWNLNAYAYFACQAGDYATMSGLLNRIGERRVYTSWGKRGARAYDDCAAHAGDDTSRYLSDLREMVKKRQTRVFYRYINYAAQTRKDGKYGESLRILRKAEELTRVLFNKPSMMMQYHLGLTLHAMKRYDEAVQALSLGLQSQPSYAPAYFHRGLAYEALGRREEARGQFETAAGRMPAEITSKDPAQREAEEQERRTMSAKFREYGISF</sequence>
<reference evidence="3 4" key="1">
    <citation type="submission" date="2019-10" db="EMBL/GenBank/DDBJ databases">
        <title>Two novel species isolated from a subtropical stream in China.</title>
        <authorList>
            <person name="Lu H."/>
        </authorList>
    </citation>
    <scope>NUCLEOTIDE SEQUENCE [LARGE SCALE GENOMIC DNA]</scope>
    <source>
        <strain evidence="3 4">FT29W</strain>
    </source>
</reference>
<evidence type="ECO:0000256" key="1">
    <source>
        <dbReference type="PROSITE-ProRule" id="PRU00339"/>
    </source>
</evidence>
<accession>A0A6A7N8C0</accession>
<gene>
    <name evidence="3" type="ORF">GEV02_24630</name>
</gene>
<dbReference type="SUPFAM" id="SSF48452">
    <property type="entry name" value="TPR-like"/>
    <property type="match status" value="1"/>
</dbReference>
<dbReference type="Proteomes" id="UP000440498">
    <property type="component" value="Unassembled WGS sequence"/>
</dbReference>
<name>A0A6A7N8C0_9BURK</name>
<dbReference type="EMBL" id="WHUG01000012">
    <property type="protein sequence ID" value="MQA41335.1"/>
    <property type="molecule type" value="Genomic_DNA"/>
</dbReference>
<evidence type="ECO:0000313" key="4">
    <source>
        <dbReference type="Proteomes" id="UP000440498"/>
    </source>
</evidence>
<comment type="caution">
    <text evidence="3">The sequence shown here is derived from an EMBL/GenBank/DDBJ whole genome shotgun (WGS) entry which is preliminary data.</text>
</comment>
<feature type="region of interest" description="Disordered" evidence="2">
    <location>
        <begin position="656"/>
        <end position="691"/>
    </location>
</feature>
<protein>
    <submittedName>
        <fullName evidence="3">Uncharacterized protein</fullName>
    </submittedName>
</protein>
<dbReference type="InterPro" id="IPR019734">
    <property type="entry name" value="TPR_rpt"/>
</dbReference>
<feature type="compositionally biased region" description="Basic and acidic residues" evidence="2">
    <location>
        <begin position="663"/>
        <end position="691"/>
    </location>
</feature>
<evidence type="ECO:0000313" key="3">
    <source>
        <dbReference type="EMBL" id="MQA41335.1"/>
    </source>
</evidence>
<organism evidence="3 4">
    <name type="scientific">Rugamonas aquatica</name>
    <dbReference type="NCBI Taxonomy" id="2743357"/>
    <lineage>
        <taxon>Bacteria</taxon>
        <taxon>Pseudomonadati</taxon>
        <taxon>Pseudomonadota</taxon>
        <taxon>Betaproteobacteria</taxon>
        <taxon>Burkholderiales</taxon>
        <taxon>Oxalobacteraceae</taxon>
        <taxon>Telluria group</taxon>
        <taxon>Rugamonas</taxon>
    </lineage>
</organism>
<dbReference type="PROSITE" id="PS50005">
    <property type="entry name" value="TPR"/>
    <property type="match status" value="1"/>
</dbReference>
<dbReference type="RefSeq" id="WP_152840582.1">
    <property type="nucleotide sequence ID" value="NZ_WHUG01000012.1"/>
</dbReference>
<keyword evidence="4" id="KW-1185">Reference proteome</keyword>